<feature type="binding site" evidence="12">
    <location>
        <begin position="11"/>
        <end position="13"/>
    </location>
    <ligand>
        <name>substrate</name>
    </ligand>
</feature>
<keyword evidence="10 12" id="KW-0630">Potassium</keyword>
<dbReference type="GO" id="GO:0019303">
    <property type="term" value="P:D-ribose catabolic process"/>
    <property type="evidence" value="ECO:0007669"/>
    <property type="project" value="UniProtKB-UniRule"/>
</dbReference>
<dbReference type="Gene3D" id="3.40.1190.20">
    <property type="match status" value="1"/>
</dbReference>
<keyword evidence="12" id="KW-0963">Cytoplasm</keyword>
<dbReference type="NCBIfam" id="TIGR02152">
    <property type="entry name" value="D_ribokin_bact"/>
    <property type="match status" value="1"/>
</dbReference>
<dbReference type="PRINTS" id="PR00990">
    <property type="entry name" value="RIBOKINASE"/>
</dbReference>
<dbReference type="OrthoDB" id="9775849at2"/>
<keyword evidence="6 12" id="KW-0547">Nucleotide-binding</keyword>
<keyword evidence="8 12" id="KW-0067">ATP-binding</keyword>
<proteinExistence type="inferred from homology"/>
<keyword evidence="7 12" id="KW-0418">Kinase</keyword>
<organism evidence="14 15">
    <name type="scientific">Peptacetobacter hominis</name>
    <dbReference type="NCBI Taxonomy" id="2743610"/>
    <lineage>
        <taxon>Bacteria</taxon>
        <taxon>Bacillati</taxon>
        <taxon>Bacillota</taxon>
        <taxon>Clostridia</taxon>
        <taxon>Peptostreptococcales</taxon>
        <taxon>Peptostreptococcaceae</taxon>
        <taxon>Peptacetobacter</taxon>
    </lineage>
</organism>
<evidence type="ECO:0000256" key="7">
    <source>
        <dbReference type="ARBA" id="ARBA00022777"/>
    </source>
</evidence>
<dbReference type="SUPFAM" id="SSF53613">
    <property type="entry name" value="Ribokinase-like"/>
    <property type="match status" value="1"/>
</dbReference>
<name>A0A544QTM4_9FIRM</name>
<sequence>MKKIAVVGSINMDMTVTADRIPSKGETIKGNSISYIPGGKGANQAVAAGRLGADVDMFGCVGDDSFGETLVNNLNENGVCTDYIKKVAGVSTGLAVITVGENDNTIVILAGANDCVDVEYIKSVEDKILESEVIVLQHEIPQETIEYVVELGYRNNKIVILNPAPAREVKRDIIDKISYLTPNEHETSIIFGSDDFEGLMKKYPEKLIITMGSRGVYSVDRIGEIINIPALKTEVVDTTGAGDTLNGAFAVSVLNGVNIKEALVFANTAAGISVGKFGAQGGMPTYDEVMNRMK</sequence>
<evidence type="ECO:0000256" key="3">
    <source>
        <dbReference type="ARBA" id="ARBA00016943"/>
    </source>
</evidence>
<feature type="binding site" evidence="12">
    <location>
        <position position="276"/>
    </location>
    <ligand>
        <name>K(+)</name>
        <dbReference type="ChEBI" id="CHEBI:29103"/>
    </ligand>
</feature>
<comment type="pathway">
    <text evidence="12">Carbohydrate metabolism; D-ribose degradation; D-ribose 5-phosphate from beta-D-ribopyranose: step 2/2.</text>
</comment>
<evidence type="ECO:0000256" key="1">
    <source>
        <dbReference type="ARBA" id="ARBA00005380"/>
    </source>
</evidence>
<keyword evidence="9 12" id="KW-0460">Magnesium</keyword>
<feature type="binding site" evidence="12">
    <location>
        <begin position="39"/>
        <end position="43"/>
    </location>
    <ligand>
        <name>substrate</name>
    </ligand>
</feature>
<feature type="binding site" evidence="12">
    <location>
        <position position="273"/>
    </location>
    <ligand>
        <name>K(+)</name>
        <dbReference type="ChEBI" id="CHEBI:29103"/>
    </ligand>
</feature>
<dbReference type="GO" id="GO:0004747">
    <property type="term" value="F:ribokinase activity"/>
    <property type="evidence" value="ECO:0007669"/>
    <property type="project" value="UniProtKB-UniRule"/>
</dbReference>
<evidence type="ECO:0000256" key="11">
    <source>
        <dbReference type="ARBA" id="ARBA00023277"/>
    </source>
</evidence>
<evidence type="ECO:0000256" key="8">
    <source>
        <dbReference type="ARBA" id="ARBA00022840"/>
    </source>
</evidence>
<comment type="function">
    <text evidence="12">Catalyzes the phosphorylation of ribose at O-5 in a reaction requiring ATP and magnesium. The resulting D-ribose-5-phosphate can then be used either for sythesis of nucleotides, histidine, and tryptophan, or as a component of the pentose phosphate pathway.</text>
</comment>
<dbReference type="GO" id="GO:0005829">
    <property type="term" value="C:cytosol"/>
    <property type="evidence" value="ECO:0007669"/>
    <property type="project" value="TreeGrafter"/>
</dbReference>
<keyword evidence="4 12" id="KW-0808">Transferase</keyword>
<comment type="activity regulation">
    <text evidence="12">Activated by a monovalent cation that binds near, but not in, the active site. The most likely occupant of the site in vivo is potassium. Ion binding induces a conformational change that may alter substrate affinity.</text>
</comment>
<dbReference type="HAMAP" id="MF_01987">
    <property type="entry name" value="Ribokinase"/>
    <property type="match status" value="1"/>
</dbReference>
<evidence type="ECO:0000259" key="13">
    <source>
        <dbReference type="Pfam" id="PF00294"/>
    </source>
</evidence>
<feature type="binding site" evidence="12">
    <location>
        <position position="183"/>
    </location>
    <ligand>
        <name>ATP</name>
        <dbReference type="ChEBI" id="CHEBI:30616"/>
    </ligand>
</feature>
<dbReference type="PANTHER" id="PTHR10584">
    <property type="entry name" value="SUGAR KINASE"/>
    <property type="match status" value="1"/>
</dbReference>
<feature type="binding site" evidence="12">
    <location>
        <position position="139"/>
    </location>
    <ligand>
        <name>substrate</name>
    </ligand>
</feature>
<feature type="binding site" evidence="12">
    <location>
        <position position="237"/>
    </location>
    <ligand>
        <name>K(+)</name>
        <dbReference type="ChEBI" id="CHEBI:29103"/>
    </ligand>
</feature>
<comment type="similarity">
    <text evidence="12">Belongs to the carbohydrate kinase PfkB family. Ribokinase subfamily.</text>
</comment>
<protein>
    <recommendedName>
        <fullName evidence="3 12">Ribokinase</fullName>
        <shortName evidence="12">RK</shortName>
        <ecNumber evidence="2 12">2.7.1.15</ecNumber>
    </recommendedName>
</protein>
<dbReference type="UniPathway" id="UPA00916">
    <property type="reaction ID" value="UER00889"/>
</dbReference>
<feature type="binding site" evidence="12">
    <location>
        <position position="243"/>
    </location>
    <ligand>
        <name>substrate</name>
    </ligand>
</feature>
<dbReference type="Proteomes" id="UP000317863">
    <property type="component" value="Unassembled WGS sequence"/>
</dbReference>
<feature type="active site" description="Proton acceptor" evidence="12">
    <location>
        <position position="243"/>
    </location>
</feature>
<dbReference type="InterPro" id="IPR002139">
    <property type="entry name" value="Ribo/fructo_kinase"/>
</dbReference>
<dbReference type="InterPro" id="IPR011611">
    <property type="entry name" value="PfkB_dom"/>
</dbReference>
<feature type="binding site" evidence="12">
    <location>
        <position position="278"/>
    </location>
    <ligand>
        <name>K(+)</name>
        <dbReference type="ChEBI" id="CHEBI:29103"/>
    </ligand>
</feature>
<reference evidence="14 15" key="1">
    <citation type="submission" date="2019-02" db="EMBL/GenBank/DDBJ databases">
        <title>Peptostreptococcaceae bacterium ZHW00191 nov., a new bacterium isolated from the human gut.</title>
        <authorList>
            <person name="Zhou H.-W."/>
            <person name="Chen X.-J."/>
        </authorList>
    </citation>
    <scope>NUCLEOTIDE SEQUENCE [LARGE SCALE GENOMIC DNA]</scope>
    <source>
        <strain evidence="14 15">ZHW00191</strain>
    </source>
</reference>
<evidence type="ECO:0000256" key="6">
    <source>
        <dbReference type="ARBA" id="ARBA00022741"/>
    </source>
</evidence>
<dbReference type="InterPro" id="IPR011877">
    <property type="entry name" value="Ribokinase"/>
</dbReference>
<keyword evidence="11 12" id="KW-0119">Carbohydrate metabolism</keyword>
<keyword evidence="5 12" id="KW-0479">Metal-binding</keyword>
<comment type="caution">
    <text evidence="12">Lacks conserved residue(s) required for the propagation of feature annotation.</text>
</comment>
<comment type="subunit">
    <text evidence="12">Homodimer.</text>
</comment>
<dbReference type="PROSITE" id="PS00584">
    <property type="entry name" value="PFKB_KINASES_2"/>
    <property type="match status" value="1"/>
</dbReference>
<evidence type="ECO:0000256" key="5">
    <source>
        <dbReference type="ARBA" id="ARBA00022723"/>
    </source>
</evidence>
<comment type="similarity">
    <text evidence="1">Belongs to the carbohydrate kinase pfkB family.</text>
</comment>
<feature type="binding site" evidence="12">
    <location>
        <position position="267"/>
    </location>
    <ligand>
        <name>ATP</name>
        <dbReference type="ChEBI" id="CHEBI:30616"/>
    </ligand>
</feature>
<dbReference type="EMBL" id="SGJB01000017">
    <property type="protein sequence ID" value="TQQ84051.1"/>
    <property type="molecule type" value="Genomic_DNA"/>
</dbReference>
<feature type="binding site" evidence="12">
    <location>
        <begin position="210"/>
        <end position="215"/>
    </location>
    <ligand>
        <name>ATP</name>
        <dbReference type="ChEBI" id="CHEBI:30616"/>
    </ligand>
</feature>
<keyword evidence="15" id="KW-1185">Reference proteome</keyword>
<accession>A0A544QTM4</accession>
<feature type="binding site" evidence="12">
    <location>
        <begin position="242"/>
        <end position="243"/>
    </location>
    <ligand>
        <name>ATP</name>
        <dbReference type="ChEBI" id="CHEBI:30616"/>
    </ligand>
</feature>
<dbReference type="GO" id="GO:0005524">
    <property type="term" value="F:ATP binding"/>
    <property type="evidence" value="ECO:0007669"/>
    <property type="project" value="UniProtKB-UniRule"/>
</dbReference>
<feature type="binding site" evidence="12">
    <location>
        <position position="239"/>
    </location>
    <ligand>
        <name>K(+)</name>
        <dbReference type="ChEBI" id="CHEBI:29103"/>
    </ligand>
</feature>
<evidence type="ECO:0000256" key="12">
    <source>
        <dbReference type="HAMAP-Rule" id="MF_01987"/>
    </source>
</evidence>
<dbReference type="GO" id="GO:0046872">
    <property type="term" value="F:metal ion binding"/>
    <property type="evidence" value="ECO:0007669"/>
    <property type="project" value="UniProtKB-KW"/>
</dbReference>
<dbReference type="PANTHER" id="PTHR10584:SF166">
    <property type="entry name" value="RIBOKINASE"/>
    <property type="match status" value="1"/>
</dbReference>
<comment type="catalytic activity">
    <reaction evidence="12">
        <text>D-ribose + ATP = D-ribose 5-phosphate + ADP + H(+)</text>
        <dbReference type="Rhea" id="RHEA:13697"/>
        <dbReference type="ChEBI" id="CHEBI:15378"/>
        <dbReference type="ChEBI" id="CHEBI:30616"/>
        <dbReference type="ChEBI" id="CHEBI:47013"/>
        <dbReference type="ChEBI" id="CHEBI:78346"/>
        <dbReference type="ChEBI" id="CHEBI:456216"/>
        <dbReference type="EC" id="2.7.1.15"/>
    </reaction>
</comment>
<evidence type="ECO:0000313" key="14">
    <source>
        <dbReference type="EMBL" id="TQQ84051.1"/>
    </source>
</evidence>
<evidence type="ECO:0000256" key="10">
    <source>
        <dbReference type="ARBA" id="ARBA00022958"/>
    </source>
</evidence>
<comment type="subcellular location">
    <subcellularLocation>
        <location evidence="12">Cytoplasm</location>
    </subcellularLocation>
</comment>
<dbReference type="EC" id="2.7.1.15" evidence="2 12"/>
<evidence type="ECO:0000313" key="15">
    <source>
        <dbReference type="Proteomes" id="UP000317863"/>
    </source>
</evidence>
<dbReference type="InterPro" id="IPR002173">
    <property type="entry name" value="Carboh/pur_kinase_PfkB_CS"/>
</dbReference>
<evidence type="ECO:0000256" key="9">
    <source>
        <dbReference type="ARBA" id="ARBA00022842"/>
    </source>
</evidence>
<dbReference type="AlphaFoldDB" id="A0A544QTM4"/>
<gene>
    <name evidence="12 14" type="primary">rbsK</name>
    <name evidence="14" type="ORF">EXD82_08595</name>
</gene>
<comment type="cofactor">
    <cofactor evidence="12">
        <name>Mg(2+)</name>
        <dbReference type="ChEBI" id="CHEBI:18420"/>
    </cofactor>
    <text evidence="12">Requires a divalent cation, most likely magnesium in vivo, as an electrophilic catalyst to aid phosphoryl group transfer. It is the chelate of the metal and the nucleotide that is the actual substrate.</text>
</comment>
<dbReference type="RefSeq" id="WP_142536505.1">
    <property type="nucleotide sequence ID" value="NZ_SGJB01000017.1"/>
</dbReference>
<evidence type="ECO:0000256" key="2">
    <source>
        <dbReference type="ARBA" id="ARBA00012035"/>
    </source>
</evidence>
<dbReference type="InterPro" id="IPR029056">
    <property type="entry name" value="Ribokinase-like"/>
</dbReference>
<dbReference type="CDD" id="cd01174">
    <property type="entry name" value="ribokinase"/>
    <property type="match status" value="1"/>
</dbReference>
<dbReference type="Pfam" id="PF00294">
    <property type="entry name" value="PfkB"/>
    <property type="match status" value="1"/>
</dbReference>
<comment type="caution">
    <text evidence="14">The sequence shown here is derived from an EMBL/GenBank/DDBJ whole genome shotgun (WGS) entry which is preliminary data.</text>
</comment>
<feature type="domain" description="Carbohydrate kinase PfkB" evidence="13">
    <location>
        <begin position="1"/>
        <end position="285"/>
    </location>
</feature>
<evidence type="ECO:0000256" key="4">
    <source>
        <dbReference type="ARBA" id="ARBA00022679"/>
    </source>
</evidence>